<sequence length="76" mass="8816">MKISRKDERARWALVFLIGLLVSFIISEMDEKPQKSSNISQSDSTLKAKDFKFPSDKIILKLLPDQPNKPKELLHY</sequence>
<keyword evidence="1" id="KW-0812">Transmembrane</keyword>
<dbReference type="EMBL" id="JACYTQ010000004">
    <property type="protein sequence ID" value="MBD8489867.1"/>
    <property type="molecule type" value="Genomic_DNA"/>
</dbReference>
<feature type="transmembrane region" description="Helical" evidence="1">
    <location>
        <begin position="12"/>
        <end position="29"/>
    </location>
</feature>
<gene>
    <name evidence="2" type="ORF">IFO69_14000</name>
</gene>
<reference evidence="2 3" key="1">
    <citation type="submission" date="2020-09" db="EMBL/GenBank/DDBJ databases">
        <title>Echinicola sp. CAU 1574 isolated from sand of Sido Beach.</title>
        <authorList>
            <person name="Kim W."/>
        </authorList>
    </citation>
    <scope>NUCLEOTIDE SEQUENCE [LARGE SCALE GENOMIC DNA]</scope>
    <source>
        <strain evidence="2 3">CAU 1574</strain>
    </source>
</reference>
<evidence type="ECO:0000313" key="2">
    <source>
        <dbReference type="EMBL" id="MBD8489867.1"/>
    </source>
</evidence>
<name>A0ABR9AM47_9BACT</name>
<accession>A0ABR9AM47</accession>
<organism evidence="2 3">
    <name type="scientific">Echinicola arenosa</name>
    <dbReference type="NCBI Taxonomy" id="2774144"/>
    <lineage>
        <taxon>Bacteria</taxon>
        <taxon>Pseudomonadati</taxon>
        <taxon>Bacteroidota</taxon>
        <taxon>Cytophagia</taxon>
        <taxon>Cytophagales</taxon>
        <taxon>Cyclobacteriaceae</taxon>
        <taxon>Echinicola</taxon>
    </lineage>
</organism>
<evidence type="ECO:0000313" key="3">
    <source>
        <dbReference type="Proteomes" id="UP000647133"/>
    </source>
</evidence>
<dbReference type="Proteomes" id="UP000647133">
    <property type="component" value="Unassembled WGS sequence"/>
</dbReference>
<proteinExistence type="predicted"/>
<keyword evidence="3" id="KW-1185">Reference proteome</keyword>
<protein>
    <submittedName>
        <fullName evidence="2">Uncharacterized protein</fullName>
    </submittedName>
</protein>
<keyword evidence="1" id="KW-0472">Membrane</keyword>
<comment type="caution">
    <text evidence="2">The sequence shown here is derived from an EMBL/GenBank/DDBJ whole genome shotgun (WGS) entry which is preliminary data.</text>
</comment>
<evidence type="ECO:0000256" key="1">
    <source>
        <dbReference type="SAM" id="Phobius"/>
    </source>
</evidence>
<dbReference type="RefSeq" id="WP_192010749.1">
    <property type="nucleotide sequence ID" value="NZ_JACYTQ010000004.1"/>
</dbReference>
<keyword evidence="1" id="KW-1133">Transmembrane helix</keyword>